<dbReference type="Pfam" id="PF08282">
    <property type="entry name" value="Hydrolase_3"/>
    <property type="match status" value="1"/>
</dbReference>
<dbReference type="EMBL" id="JABANU010000031">
    <property type="protein sequence ID" value="MBI5975895.1"/>
    <property type="molecule type" value="Genomic_DNA"/>
</dbReference>
<name>A0ABS0TAX2_9STAP</name>
<dbReference type="RefSeq" id="WP_198618667.1">
    <property type="nucleotide sequence ID" value="NZ_JABANU010000031.1"/>
</dbReference>
<dbReference type="PANTHER" id="PTHR10000">
    <property type="entry name" value="PHOSPHOSERINE PHOSPHATASE"/>
    <property type="match status" value="1"/>
</dbReference>
<sequence length="285" mass="32811">MNQVKAIFLDMDGTILHENNRASSYTAEVIQHLREEGYKVFLATGRAYEEIHMLIPESMHFDGIISSNGTRGHVDGEVLFEHDLNVDTVKQIVNRAKEMRIYYEIFPFTSARFALNEDKTWMLNMIDGEKPDSVNESEWLSRHEAVEHKLTWQEDISEDVGYSKIYLFHPDLAYIDQFRQEMKAQVDTLKIEVSNSTPNNVETMAYRINKGTGILEMCTHFNIDQSETLVMGDSDNDRTMFEVGAVTVAMRNAAEHIKAMTEYETEKDNNEDGAAHFMATYLLEQ</sequence>
<organism evidence="1 2">
    <name type="scientific">Staphylococcus canis</name>
    <dbReference type="NCBI Taxonomy" id="2724942"/>
    <lineage>
        <taxon>Bacteria</taxon>
        <taxon>Bacillati</taxon>
        <taxon>Bacillota</taxon>
        <taxon>Bacilli</taxon>
        <taxon>Bacillales</taxon>
        <taxon>Staphylococcaceae</taxon>
        <taxon>Staphylococcus</taxon>
    </lineage>
</organism>
<dbReference type="SFLD" id="SFLDG01140">
    <property type="entry name" value="C2.B:_Phosphomannomutase_and_P"/>
    <property type="match status" value="1"/>
</dbReference>
<protein>
    <submittedName>
        <fullName evidence="1">HAD family hydrolase</fullName>
    </submittedName>
</protein>
<dbReference type="InterPro" id="IPR023214">
    <property type="entry name" value="HAD_sf"/>
</dbReference>
<dbReference type="NCBIfam" id="TIGR01484">
    <property type="entry name" value="HAD-SF-IIB"/>
    <property type="match status" value="1"/>
</dbReference>
<keyword evidence="1" id="KW-0378">Hydrolase</keyword>
<accession>A0ABS0TAX2</accession>
<dbReference type="InterPro" id="IPR036412">
    <property type="entry name" value="HAD-like_sf"/>
</dbReference>
<dbReference type="Proteomes" id="UP000751852">
    <property type="component" value="Unassembled WGS sequence"/>
</dbReference>
<dbReference type="InterPro" id="IPR000150">
    <property type="entry name" value="Cof"/>
</dbReference>
<comment type="caution">
    <text evidence="1">The sequence shown here is derived from an EMBL/GenBank/DDBJ whole genome shotgun (WGS) entry which is preliminary data.</text>
</comment>
<proteinExistence type="predicted"/>
<dbReference type="NCBIfam" id="TIGR00099">
    <property type="entry name" value="Cof-subfamily"/>
    <property type="match status" value="1"/>
</dbReference>
<evidence type="ECO:0000313" key="1">
    <source>
        <dbReference type="EMBL" id="MBI5975895.1"/>
    </source>
</evidence>
<keyword evidence="2" id="KW-1185">Reference proteome</keyword>
<dbReference type="GO" id="GO:0016787">
    <property type="term" value="F:hydrolase activity"/>
    <property type="evidence" value="ECO:0007669"/>
    <property type="project" value="UniProtKB-KW"/>
</dbReference>
<evidence type="ECO:0000313" key="2">
    <source>
        <dbReference type="Proteomes" id="UP000751852"/>
    </source>
</evidence>
<dbReference type="PANTHER" id="PTHR10000:SF55">
    <property type="entry name" value="5-AMINO-6-(5-PHOSPHO-D-RIBITYLAMINO)URACIL PHOSPHATASE YCSE"/>
    <property type="match status" value="1"/>
</dbReference>
<dbReference type="SFLD" id="SFLDS00003">
    <property type="entry name" value="Haloacid_Dehalogenase"/>
    <property type="match status" value="1"/>
</dbReference>
<reference evidence="1 2" key="1">
    <citation type="submission" date="2020-04" db="EMBL/GenBank/DDBJ databases">
        <title>Staphylococcus species from domestic dog.</title>
        <authorList>
            <person name="Paterson G.K."/>
        </authorList>
    </citation>
    <scope>NUCLEOTIDE SEQUENCE [LARGE SCALE GENOMIC DNA]</scope>
    <source>
        <strain evidence="1 2">H16/1A</strain>
    </source>
</reference>
<dbReference type="InterPro" id="IPR006379">
    <property type="entry name" value="HAD-SF_hydro_IIB"/>
</dbReference>
<dbReference type="Gene3D" id="3.40.50.1000">
    <property type="entry name" value="HAD superfamily/HAD-like"/>
    <property type="match status" value="1"/>
</dbReference>
<dbReference type="SUPFAM" id="SSF56784">
    <property type="entry name" value="HAD-like"/>
    <property type="match status" value="1"/>
</dbReference>
<gene>
    <name evidence="1" type="ORF">HHH54_09850</name>
</gene>
<dbReference type="Gene3D" id="3.30.1240.10">
    <property type="match status" value="1"/>
</dbReference>